<dbReference type="EMBL" id="OX465079">
    <property type="protein sequence ID" value="CAI9278050.1"/>
    <property type="molecule type" value="Genomic_DNA"/>
</dbReference>
<evidence type="ECO:0000313" key="2">
    <source>
        <dbReference type="EMBL" id="CAI9278050.1"/>
    </source>
</evidence>
<name>A0AA36E0V7_LACSI</name>
<sequence length="375" mass="43632">MVEKTQKARVLSVKLQYNHKRVDDLESEKTVVKSCDSEINQYLQRLFETHDSIFIISVRQHLSDKLQPVFSMLNEIECVSGSGALTKQGGKGKGETQAKQTAGEQEQEQKPKANDQNGNEASASNKGKEKLVDKEEEEFSETENLIRKKRDKELNNLLKICKELEAQEAEAKIAKVMLENLKSLFPSWSIKRIQKEAINNPSVYWLLTISFELNNEVDSQFDFPITPRAFRFWCFEKIEKALIPNNEVSLKLFNFYLKYAKPQYQSWSLKRIMGLKVYSAMPIKDFMNIRLKGFVGVDRVLDEFTLADLPFMNPYHWISFFNIVVKDEKKYEPIIAHLRRMLICYILVIAKMDTKIALVLQKIPTMKPEEEPRNF</sequence>
<dbReference type="AlphaFoldDB" id="A0AA36E0V7"/>
<proteinExistence type="predicted"/>
<feature type="compositionally biased region" description="Polar residues" evidence="1">
    <location>
        <begin position="114"/>
        <end position="125"/>
    </location>
</feature>
<feature type="region of interest" description="Disordered" evidence="1">
    <location>
        <begin position="84"/>
        <end position="136"/>
    </location>
</feature>
<reference evidence="2" key="1">
    <citation type="submission" date="2023-04" db="EMBL/GenBank/DDBJ databases">
        <authorList>
            <person name="Vijverberg K."/>
            <person name="Xiong W."/>
            <person name="Schranz E."/>
        </authorList>
    </citation>
    <scope>NUCLEOTIDE SEQUENCE</scope>
</reference>
<accession>A0AA36E0V7</accession>
<evidence type="ECO:0000313" key="3">
    <source>
        <dbReference type="Proteomes" id="UP001177003"/>
    </source>
</evidence>
<organism evidence="2 3">
    <name type="scientific">Lactuca saligna</name>
    <name type="common">Willowleaf lettuce</name>
    <dbReference type="NCBI Taxonomy" id="75948"/>
    <lineage>
        <taxon>Eukaryota</taxon>
        <taxon>Viridiplantae</taxon>
        <taxon>Streptophyta</taxon>
        <taxon>Embryophyta</taxon>
        <taxon>Tracheophyta</taxon>
        <taxon>Spermatophyta</taxon>
        <taxon>Magnoliopsida</taxon>
        <taxon>eudicotyledons</taxon>
        <taxon>Gunneridae</taxon>
        <taxon>Pentapetalae</taxon>
        <taxon>asterids</taxon>
        <taxon>campanulids</taxon>
        <taxon>Asterales</taxon>
        <taxon>Asteraceae</taxon>
        <taxon>Cichorioideae</taxon>
        <taxon>Cichorieae</taxon>
        <taxon>Lactucinae</taxon>
        <taxon>Lactuca</taxon>
    </lineage>
</organism>
<evidence type="ECO:0000256" key="1">
    <source>
        <dbReference type="SAM" id="MobiDB-lite"/>
    </source>
</evidence>
<gene>
    <name evidence="2" type="ORF">LSALG_LOCUS17951</name>
</gene>
<protein>
    <submittedName>
        <fullName evidence="2">Uncharacterized protein</fullName>
    </submittedName>
</protein>
<keyword evidence="3" id="KW-1185">Reference proteome</keyword>
<dbReference type="Proteomes" id="UP001177003">
    <property type="component" value="Chromosome 3"/>
</dbReference>